<dbReference type="GO" id="GO:0006354">
    <property type="term" value="P:DNA-templated transcription elongation"/>
    <property type="evidence" value="ECO:0007669"/>
    <property type="project" value="InterPro"/>
</dbReference>
<keyword evidence="1" id="KW-0889">Transcription antitermination</keyword>
<dbReference type="SUPFAM" id="SSF82679">
    <property type="entry name" value="N-utilization substance G protein NusG, N-terminal domain"/>
    <property type="match status" value="1"/>
</dbReference>
<proteinExistence type="predicted"/>
<organism evidence="5">
    <name type="scientific">marine metagenome</name>
    <dbReference type="NCBI Taxonomy" id="408172"/>
    <lineage>
        <taxon>unclassified sequences</taxon>
        <taxon>metagenomes</taxon>
        <taxon>ecological metagenomes</taxon>
    </lineage>
</organism>
<reference evidence="5" key="1">
    <citation type="submission" date="2018-05" db="EMBL/GenBank/DDBJ databases">
        <authorList>
            <person name="Lanie J.A."/>
            <person name="Ng W.-L."/>
            <person name="Kazmierczak K.M."/>
            <person name="Andrzejewski T.M."/>
            <person name="Davidsen T.M."/>
            <person name="Wayne K.J."/>
            <person name="Tettelin H."/>
            <person name="Glass J.I."/>
            <person name="Rusch D."/>
            <person name="Podicherti R."/>
            <person name="Tsui H.-C.T."/>
            <person name="Winkler M.E."/>
        </authorList>
    </citation>
    <scope>NUCLEOTIDE SEQUENCE</scope>
</reference>
<accession>A0A382K918</accession>
<dbReference type="InterPro" id="IPR006645">
    <property type="entry name" value="NGN-like_dom"/>
</dbReference>
<dbReference type="GO" id="GO:0031564">
    <property type="term" value="P:transcription antitermination"/>
    <property type="evidence" value="ECO:0007669"/>
    <property type="project" value="UniProtKB-KW"/>
</dbReference>
<dbReference type="InterPro" id="IPR008991">
    <property type="entry name" value="Translation_prot_SH3-like_sf"/>
</dbReference>
<dbReference type="SUPFAM" id="SSF50104">
    <property type="entry name" value="Translation proteins SH3-like domain"/>
    <property type="match status" value="1"/>
</dbReference>
<feature type="domain" description="KOW" evidence="4">
    <location>
        <begin position="117"/>
        <end position="144"/>
    </location>
</feature>
<sequence>MVKLSIAGQKKWIAVYTRPRHEKTVEQELINKGFETYLPILRERRKWSDRKKWVEFPMFRSYVFTRITFNQVLPVLETIGVVKIIKFGNEPAVVQDEHIEGIKLMIEGGYNPQTTDYFLRGDQVEVRDGPLKGLAGEVVRQDGHDRLVIRIDAIQHSVSVQIERRFLKALK</sequence>
<keyword evidence="2" id="KW-0805">Transcription regulation</keyword>
<dbReference type="InterPro" id="IPR005824">
    <property type="entry name" value="KOW"/>
</dbReference>
<keyword evidence="3" id="KW-0804">Transcription</keyword>
<dbReference type="AlphaFoldDB" id="A0A382K918"/>
<dbReference type="InterPro" id="IPR043425">
    <property type="entry name" value="NusG-like"/>
</dbReference>
<dbReference type="InterPro" id="IPR036735">
    <property type="entry name" value="NGN_dom_sf"/>
</dbReference>
<evidence type="ECO:0000259" key="4">
    <source>
        <dbReference type="SMART" id="SM00739"/>
    </source>
</evidence>
<dbReference type="EMBL" id="UINC01079197">
    <property type="protein sequence ID" value="SVC20970.1"/>
    <property type="molecule type" value="Genomic_DNA"/>
</dbReference>
<dbReference type="NCBIfam" id="NF033644">
    <property type="entry name" value="antiterm_UpxY"/>
    <property type="match status" value="1"/>
</dbReference>
<dbReference type="PANTHER" id="PTHR30265">
    <property type="entry name" value="RHO-INTERACTING TRANSCRIPTION TERMINATION FACTOR NUSG"/>
    <property type="match status" value="1"/>
</dbReference>
<evidence type="ECO:0000313" key="5">
    <source>
        <dbReference type="EMBL" id="SVC20970.1"/>
    </source>
</evidence>
<protein>
    <recommendedName>
        <fullName evidence="4">KOW domain-containing protein</fullName>
    </recommendedName>
</protein>
<gene>
    <name evidence="5" type="ORF">METZ01_LOCUS273824</name>
</gene>
<name>A0A382K918_9ZZZZ</name>
<evidence type="ECO:0000256" key="1">
    <source>
        <dbReference type="ARBA" id="ARBA00022814"/>
    </source>
</evidence>
<dbReference type="PANTHER" id="PTHR30265:SF4">
    <property type="entry name" value="KOW MOTIF FAMILY PROTEIN, EXPRESSED"/>
    <property type="match status" value="1"/>
</dbReference>
<dbReference type="SMART" id="SM00739">
    <property type="entry name" value="KOW"/>
    <property type="match status" value="1"/>
</dbReference>
<evidence type="ECO:0000256" key="2">
    <source>
        <dbReference type="ARBA" id="ARBA00023015"/>
    </source>
</evidence>
<dbReference type="Gene3D" id="3.30.70.940">
    <property type="entry name" value="NusG, N-terminal domain"/>
    <property type="match status" value="1"/>
</dbReference>
<dbReference type="Pfam" id="PF02357">
    <property type="entry name" value="NusG"/>
    <property type="match status" value="1"/>
</dbReference>
<evidence type="ECO:0000256" key="3">
    <source>
        <dbReference type="ARBA" id="ARBA00023163"/>
    </source>
</evidence>